<evidence type="ECO:0000313" key="3">
    <source>
        <dbReference type="Proteomes" id="UP001596174"/>
    </source>
</evidence>
<protein>
    <recommendedName>
        <fullName evidence="4">Leucine-rich repeat-containing N-terminal plant-type domain-containing protein</fullName>
    </recommendedName>
</protein>
<evidence type="ECO:0000313" key="2">
    <source>
        <dbReference type="EMBL" id="MFC5908678.1"/>
    </source>
</evidence>
<dbReference type="Proteomes" id="UP001596174">
    <property type="component" value="Unassembled WGS sequence"/>
</dbReference>
<sequence>MYSLRRIAAAVGLALPLSLAVLTATPAWAGTAPAHGPAVGAVRPAACPFSMTWDGVKCS</sequence>
<dbReference type="RefSeq" id="WP_380583793.1">
    <property type="nucleotide sequence ID" value="NZ_JBHSQJ010000064.1"/>
</dbReference>
<keyword evidence="1" id="KW-0732">Signal</keyword>
<comment type="caution">
    <text evidence="2">The sequence shown here is derived from an EMBL/GenBank/DDBJ whole genome shotgun (WGS) entry which is preliminary data.</text>
</comment>
<keyword evidence="3" id="KW-1185">Reference proteome</keyword>
<evidence type="ECO:0000256" key="1">
    <source>
        <dbReference type="SAM" id="SignalP"/>
    </source>
</evidence>
<dbReference type="EMBL" id="JBHSQJ010000064">
    <property type="protein sequence ID" value="MFC5908678.1"/>
    <property type="molecule type" value="Genomic_DNA"/>
</dbReference>
<name>A0ABW1G3L4_9ACTN</name>
<organism evidence="2 3">
    <name type="scientific">Streptacidiphilus monticola</name>
    <dbReference type="NCBI Taxonomy" id="2161674"/>
    <lineage>
        <taxon>Bacteria</taxon>
        <taxon>Bacillati</taxon>
        <taxon>Actinomycetota</taxon>
        <taxon>Actinomycetes</taxon>
        <taxon>Kitasatosporales</taxon>
        <taxon>Streptomycetaceae</taxon>
        <taxon>Streptacidiphilus</taxon>
    </lineage>
</organism>
<proteinExistence type="predicted"/>
<feature type="signal peptide" evidence="1">
    <location>
        <begin position="1"/>
        <end position="29"/>
    </location>
</feature>
<reference evidence="3" key="1">
    <citation type="journal article" date="2019" name="Int. J. Syst. Evol. Microbiol.">
        <title>The Global Catalogue of Microorganisms (GCM) 10K type strain sequencing project: providing services to taxonomists for standard genome sequencing and annotation.</title>
        <authorList>
            <consortium name="The Broad Institute Genomics Platform"/>
            <consortium name="The Broad Institute Genome Sequencing Center for Infectious Disease"/>
            <person name="Wu L."/>
            <person name="Ma J."/>
        </authorList>
    </citation>
    <scope>NUCLEOTIDE SEQUENCE [LARGE SCALE GENOMIC DNA]</scope>
    <source>
        <strain evidence="3">JCM 4816</strain>
    </source>
</reference>
<accession>A0ABW1G3L4</accession>
<gene>
    <name evidence="2" type="ORF">ACFP3V_15840</name>
</gene>
<evidence type="ECO:0008006" key="4">
    <source>
        <dbReference type="Google" id="ProtNLM"/>
    </source>
</evidence>
<feature type="chain" id="PRO_5045967779" description="Leucine-rich repeat-containing N-terminal plant-type domain-containing protein" evidence="1">
    <location>
        <begin position="30"/>
        <end position="59"/>
    </location>
</feature>